<dbReference type="Proteomes" id="UP000466554">
    <property type="component" value="Chromosome"/>
</dbReference>
<proteinExistence type="predicted"/>
<name>A0A7I7U397_MYCPF</name>
<accession>A0A7I7U397</accession>
<evidence type="ECO:0000313" key="3">
    <source>
        <dbReference type="Proteomes" id="UP000466554"/>
    </source>
</evidence>
<dbReference type="AlphaFoldDB" id="A0A7I7U397"/>
<evidence type="ECO:0000256" key="1">
    <source>
        <dbReference type="SAM" id="MobiDB-lite"/>
    </source>
</evidence>
<feature type="compositionally biased region" description="Low complexity" evidence="1">
    <location>
        <begin position="47"/>
        <end position="60"/>
    </location>
</feature>
<gene>
    <name evidence="2" type="ORF">MPRF_26910</name>
</gene>
<sequence length="161" mass="16317">MNLKTRSWHPDLPICSPVAYIGGMQRSLLARAAGTVVALAATAACATPTDTPAPTSSPVSQSPPAGQATAPGVSPGGVTTAVDAPAESTEDDYFQACLAAKTWMDQQGGDPRSQIEPYLKTLQTQPTAGPATFGTPWPDLSPGRQAAVIVAVEAAADALCG</sequence>
<protein>
    <submittedName>
        <fullName evidence="2">Uncharacterized protein</fullName>
    </submittedName>
</protein>
<dbReference type="Pfam" id="PF17301">
    <property type="entry name" value="LpqV"/>
    <property type="match status" value="1"/>
</dbReference>
<feature type="region of interest" description="Disordered" evidence="1">
    <location>
        <begin position="47"/>
        <end position="87"/>
    </location>
</feature>
<organism evidence="2 3">
    <name type="scientific">Mycolicibacterium parafortuitum</name>
    <name type="common">Mycobacterium parafortuitum</name>
    <dbReference type="NCBI Taxonomy" id="39692"/>
    <lineage>
        <taxon>Bacteria</taxon>
        <taxon>Bacillati</taxon>
        <taxon>Actinomycetota</taxon>
        <taxon>Actinomycetes</taxon>
        <taxon>Mycobacteriales</taxon>
        <taxon>Mycobacteriaceae</taxon>
        <taxon>Mycolicibacterium</taxon>
    </lineage>
</organism>
<dbReference type="InterPro" id="IPR020377">
    <property type="entry name" value="Uncharacterised_LpqV"/>
</dbReference>
<dbReference type="EMBL" id="AP022598">
    <property type="protein sequence ID" value="BBY75792.1"/>
    <property type="molecule type" value="Genomic_DNA"/>
</dbReference>
<evidence type="ECO:0000313" key="2">
    <source>
        <dbReference type="EMBL" id="BBY75792.1"/>
    </source>
</evidence>
<reference evidence="2 3" key="1">
    <citation type="journal article" date="2019" name="Emerg. Microbes Infect.">
        <title>Comprehensive subspecies identification of 175 nontuberculous mycobacteria species based on 7547 genomic profiles.</title>
        <authorList>
            <person name="Matsumoto Y."/>
            <person name="Kinjo T."/>
            <person name="Motooka D."/>
            <person name="Nabeya D."/>
            <person name="Jung N."/>
            <person name="Uechi K."/>
            <person name="Horii T."/>
            <person name="Iida T."/>
            <person name="Fujita J."/>
            <person name="Nakamura S."/>
        </authorList>
    </citation>
    <scope>NUCLEOTIDE SEQUENCE [LARGE SCALE GENOMIC DNA]</scope>
    <source>
        <strain evidence="2 3">JCM 6367</strain>
    </source>
</reference>